<dbReference type="Pfam" id="PF03781">
    <property type="entry name" value="FGE-sulfatase"/>
    <property type="match status" value="1"/>
</dbReference>
<protein>
    <recommendedName>
        <fullName evidence="1">Sulfatase-modifying factor enzyme-like domain-containing protein</fullName>
    </recommendedName>
</protein>
<keyword evidence="3" id="KW-1185">Reference proteome</keyword>
<dbReference type="AlphaFoldDB" id="A0A917MXU4"/>
<dbReference type="GO" id="GO:0120147">
    <property type="term" value="F:formylglycine-generating oxidase activity"/>
    <property type="evidence" value="ECO:0007669"/>
    <property type="project" value="TreeGrafter"/>
</dbReference>
<evidence type="ECO:0000313" key="3">
    <source>
        <dbReference type="Proteomes" id="UP000627292"/>
    </source>
</evidence>
<comment type="caution">
    <text evidence="2">The sequence shown here is derived from an EMBL/GenBank/DDBJ whole genome shotgun (WGS) entry which is preliminary data.</text>
</comment>
<dbReference type="RefSeq" id="WP_229687936.1">
    <property type="nucleotide sequence ID" value="NZ_BMIB01000004.1"/>
</dbReference>
<evidence type="ECO:0000313" key="2">
    <source>
        <dbReference type="EMBL" id="GGH76086.1"/>
    </source>
</evidence>
<organism evidence="2 3">
    <name type="scientific">Filimonas zeae</name>
    <dbReference type="NCBI Taxonomy" id="1737353"/>
    <lineage>
        <taxon>Bacteria</taxon>
        <taxon>Pseudomonadati</taxon>
        <taxon>Bacteroidota</taxon>
        <taxon>Chitinophagia</taxon>
        <taxon>Chitinophagales</taxon>
        <taxon>Chitinophagaceae</taxon>
        <taxon>Filimonas</taxon>
    </lineage>
</organism>
<evidence type="ECO:0000259" key="1">
    <source>
        <dbReference type="Pfam" id="PF03781"/>
    </source>
</evidence>
<dbReference type="InterPro" id="IPR042095">
    <property type="entry name" value="SUMF_sf"/>
</dbReference>
<gene>
    <name evidence="2" type="ORF">GCM10011379_40390</name>
</gene>
<dbReference type="PANTHER" id="PTHR23150:SF19">
    <property type="entry name" value="FORMYLGLYCINE-GENERATING ENZYME"/>
    <property type="match status" value="1"/>
</dbReference>
<reference evidence="2" key="2">
    <citation type="submission" date="2020-09" db="EMBL/GenBank/DDBJ databases">
        <authorList>
            <person name="Sun Q."/>
            <person name="Zhou Y."/>
        </authorList>
    </citation>
    <scope>NUCLEOTIDE SEQUENCE</scope>
    <source>
        <strain evidence="2">CGMCC 1.15290</strain>
    </source>
</reference>
<dbReference type="Proteomes" id="UP000627292">
    <property type="component" value="Unassembled WGS sequence"/>
</dbReference>
<dbReference type="Gene3D" id="3.90.1580.10">
    <property type="entry name" value="paralog of FGE (formylglycine-generating enzyme)"/>
    <property type="match status" value="1"/>
</dbReference>
<dbReference type="InterPro" id="IPR005532">
    <property type="entry name" value="SUMF_dom"/>
</dbReference>
<feature type="domain" description="Sulfatase-modifying factor enzyme-like" evidence="1">
    <location>
        <begin position="86"/>
        <end position="393"/>
    </location>
</feature>
<dbReference type="SUPFAM" id="SSF56436">
    <property type="entry name" value="C-type lectin-like"/>
    <property type="match status" value="1"/>
</dbReference>
<proteinExistence type="predicted"/>
<reference evidence="2" key="1">
    <citation type="journal article" date="2014" name="Int. J. Syst. Evol. Microbiol.">
        <title>Complete genome sequence of Corynebacterium casei LMG S-19264T (=DSM 44701T), isolated from a smear-ripened cheese.</title>
        <authorList>
            <consortium name="US DOE Joint Genome Institute (JGI-PGF)"/>
            <person name="Walter F."/>
            <person name="Albersmeier A."/>
            <person name="Kalinowski J."/>
            <person name="Ruckert C."/>
        </authorList>
    </citation>
    <scope>NUCLEOTIDE SEQUENCE</scope>
    <source>
        <strain evidence="2">CGMCC 1.15290</strain>
    </source>
</reference>
<sequence>MDMYRIKRSCIAFVLFTAPVVLILASRGPHYVPGKEGDVADSPVERHAAACCMPVASSHFSTTALQDCPAAGLPARSVDTASDNHAGMVWIAGGSYNMGGDNNQAADDEYPKHKVTVGGFWMDITEVTNAQFAQFVKATGYVTTAEKKPDWNELKKQLPAGTPEPDASVLIPASLIFTAPAEAVPLNDYSQWWQWKAGADWRHPHGPGSSIAGKENYPVVHISWYDAQAYCKWAGKRLPTEAEWEWAARGSLTNNIYPWGNEPVDEGQPKANSWQGHFPDNNTVKDSFYYAAPVQSYKPNGYGLYDMAGNVWEWCADYYDSRYYQTVNNPDGINNPQGPSKAYDPNEPLAFKRVIRGGSFLCNDGYCSGYRVSRRMKTSEDSGMEHLGFRCVKQ</sequence>
<dbReference type="EMBL" id="BMIB01000004">
    <property type="protein sequence ID" value="GGH76086.1"/>
    <property type="molecule type" value="Genomic_DNA"/>
</dbReference>
<dbReference type="InterPro" id="IPR051043">
    <property type="entry name" value="Sulfatase_Mod_Factor_Kinase"/>
</dbReference>
<accession>A0A917MXU4</accession>
<dbReference type="InterPro" id="IPR016187">
    <property type="entry name" value="CTDL_fold"/>
</dbReference>
<name>A0A917MXU4_9BACT</name>
<dbReference type="PANTHER" id="PTHR23150">
    <property type="entry name" value="SULFATASE MODIFYING FACTOR 1, 2"/>
    <property type="match status" value="1"/>
</dbReference>